<dbReference type="InterPro" id="IPR010095">
    <property type="entry name" value="Cas12f1-like_TNB"/>
</dbReference>
<proteinExistence type="inferred from homology"/>
<dbReference type="Proteomes" id="UP001499990">
    <property type="component" value="Unassembled WGS sequence"/>
</dbReference>
<accession>A0ABP6SI27</accession>
<evidence type="ECO:0000256" key="1">
    <source>
        <dbReference type="ARBA" id="ARBA00008761"/>
    </source>
</evidence>
<evidence type="ECO:0000256" key="7">
    <source>
        <dbReference type="ARBA" id="ARBA00023172"/>
    </source>
</evidence>
<comment type="similarity">
    <text evidence="1">In the C-terminal section; belongs to the transposase 35 family.</text>
</comment>
<reference evidence="12" key="1">
    <citation type="journal article" date="2019" name="Int. J. Syst. Evol. Microbiol.">
        <title>The Global Catalogue of Microorganisms (GCM) 10K type strain sequencing project: providing services to taxonomists for standard genome sequencing and annotation.</title>
        <authorList>
            <consortium name="The Broad Institute Genomics Platform"/>
            <consortium name="The Broad Institute Genome Sequencing Center for Infectious Disease"/>
            <person name="Wu L."/>
            <person name="Ma J."/>
        </authorList>
    </citation>
    <scope>NUCLEOTIDE SEQUENCE [LARGE SCALE GENOMIC DNA]</scope>
    <source>
        <strain evidence="12">JCM 9651</strain>
    </source>
</reference>
<evidence type="ECO:0000256" key="4">
    <source>
        <dbReference type="ARBA" id="ARBA00022723"/>
    </source>
</evidence>
<feature type="domain" description="Probable transposase IS891/IS1136/IS1341" evidence="8">
    <location>
        <begin position="181"/>
        <end position="290"/>
    </location>
</feature>
<keyword evidence="11" id="KW-0255">Endonuclease</keyword>
<dbReference type="Pfam" id="PF01385">
    <property type="entry name" value="OrfB_IS605"/>
    <property type="match status" value="1"/>
</dbReference>
<evidence type="ECO:0000313" key="12">
    <source>
        <dbReference type="Proteomes" id="UP001499990"/>
    </source>
</evidence>
<dbReference type="PANTHER" id="PTHR30405:SF11">
    <property type="entry name" value="RNA-GUIDED DNA ENDONUCLEASE RV2885C-RELATED"/>
    <property type="match status" value="1"/>
</dbReference>
<keyword evidence="7" id="KW-0233">DNA recombination</keyword>
<comment type="similarity">
    <text evidence="2">In the N-terminal section; belongs to the transposase 2 family.</text>
</comment>
<keyword evidence="12" id="KW-1185">Reference proteome</keyword>
<dbReference type="PANTHER" id="PTHR30405">
    <property type="entry name" value="TRANSPOSASE"/>
    <property type="match status" value="1"/>
</dbReference>
<keyword evidence="6" id="KW-0238">DNA-binding</keyword>
<evidence type="ECO:0000259" key="10">
    <source>
        <dbReference type="Pfam" id="PF12323"/>
    </source>
</evidence>
<dbReference type="Pfam" id="PF12323">
    <property type="entry name" value="HTH_OrfB_IS605"/>
    <property type="match status" value="1"/>
</dbReference>
<keyword evidence="5" id="KW-0862">Zinc</keyword>
<keyword evidence="4" id="KW-0479">Metal-binding</keyword>
<sequence>MIRAYKFLLRPTARQAVALGEMLRDHCSLYNGALQERRDAYRHASKTTIRYGDQSVQLKEIRAFDPERQGRWSFTSQQATLRRLDKAFQAFFRRVKNGETPGYPRFKGVGHFDTVTFPKDGDGCRWDSTPHDAQTRVRLQGVGHVRVHQHRPVHGRVKTISVRREGNRWYVVLACDDVPAEPLATTGAVVGIDMGTTHFLTTSDGEYVANPRFLGTMTGELAEAQRHLAAFPKRTRQRTRKHRAAARNVAKLHAKIRRQRADFHHKTASALIRDHDVIAHERLNTAGMTKAPTPKPDPDNAGAFLSNGAAPKAGLNRSILDAGWGQFLTILANKAESAGRRVIAVDARNTSRTCPPEIGGCGHVAKENRATQAKFECVKCGFAANADHVGATNVLNRAGLVLCDAA</sequence>
<evidence type="ECO:0000313" key="11">
    <source>
        <dbReference type="EMBL" id="GAA3376932.1"/>
    </source>
</evidence>
<dbReference type="GO" id="GO:0004519">
    <property type="term" value="F:endonuclease activity"/>
    <property type="evidence" value="ECO:0007669"/>
    <property type="project" value="UniProtKB-KW"/>
</dbReference>
<comment type="caution">
    <text evidence="11">The sequence shown here is derived from an EMBL/GenBank/DDBJ whole genome shotgun (WGS) entry which is preliminary data.</text>
</comment>
<dbReference type="Pfam" id="PF07282">
    <property type="entry name" value="Cas12f1-like_TNB"/>
    <property type="match status" value="1"/>
</dbReference>
<dbReference type="NCBIfam" id="NF040570">
    <property type="entry name" value="guided_TnpB"/>
    <property type="match status" value="1"/>
</dbReference>
<feature type="domain" description="Transposase putative helix-turn-helix" evidence="10">
    <location>
        <begin position="1"/>
        <end position="43"/>
    </location>
</feature>
<evidence type="ECO:0000256" key="6">
    <source>
        <dbReference type="ARBA" id="ARBA00023125"/>
    </source>
</evidence>
<keyword evidence="3" id="KW-0815">Transposition</keyword>
<dbReference type="RefSeq" id="WP_345041656.1">
    <property type="nucleotide sequence ID" value="NZ_BAAAYL010000001.1"/>
</dbReference>
<evidence type="ECO:0000259" key="9">
    <source>
        <dbReference type="Pfam" id="PF07282"/>
    </source>
</evidence>
<keyword evidence="11" id="KW-0540">Nuclease</keyword>
<dbReference type="InterPro" id="IPR051399">
    <property type="entry name" value="RNA-guided_DNA_endo/Transpos"/>
</dbReference>
<feature type="domain" description="Cas12f1-like TNB" evidence="9">
    <location>
        <begin position="324"/>
        <end position="394"/>
    </location>
</feature>
<keyword evidence="11" id="KW-0378">Hydrolase</keyword>
<evidence type="ECO:0000256" key="5">
    <source>
        <dbReference type="ARBA" id="ARBA00022833"/>
    </source>
</evidence>
<evidence type="ECO:0000259" key="8">
    <source>
        <dbReference type="Pfam" id="PF01385"/>
    </source>
</evidence>
<protein>
    <submittedName>
        <fullName evidence="11">RNA-guided endonuclease TnpB family protein</fullName>
    </submittedName>
</protein>
<gene>
    <name evidence="11" type="ORF">GCM10020367_50580</name>
</gene>
<dbReference type="InterPro" id="IPR021027">
    <property type="entry name" value="Transposase_put_HTH"/>
</dbReference>
<organism evidence="11 12">
    <name type="scientific">Streptomyces sannanensis</name>
    <dbReference type="NCBI Taxonomy" id="285536"/>
    <lineage>
        <taxon>Bacteria</taxon>
        <taxon>Bacillati</taxon>
        <taxon>Actinomycetota</taxon>
        <taxon>Actinomycetes</taxon>
        <taxon>Kitasatosporales</taxon>
        <taxon>Streptomycetaceae</taxon>
        <taxon>Streptomyces</taxon>
    </lineage>
</organism>
<dbReference type="EMBL" id="BAAAYL010000001">
    <property type="protein sequence ID" value="GAA3376932.1"/>
    <property type="molecule type" value="Genomic_DNA"/>
</dbReference>
<dbReference type="InterPro" id="IPR001959">
    <property type="entry name" value="Transposase"/>
</dbReference>
<name>A0ABP6SI27_9ACTN</name>
<evidence type="ECO:0000256" key="2">
    <source>
        <dbReference type="ARBA" id="ARBA00011044"/>
    </source>
</evidence>
<evidence type="ECO:0000256" key="3">
    <source>
        <dbReference type="ARBA" id="ARBA00022578"/>
    </source>
</evidence>